<dbReference type="InterPro" id="IPR024194">
    <property type="entry name" value="Ac/AlaTfrase_AlgI/DltB"/>
</dbReference>
<feature type="transmembrane region" description="Helical" evidence="8">
    <location>
        <begin position="371"/>
        <end position="388"/>
    </location>
</feature>
<reference evidence="9 10" key="1">
    <citation type="submission" date="2019-02" db="EMBL/GenBank/DDBJ databases">
        <title>Deep-cultivation of Planctomycetes and their phenomic and genomic characterization uncovers novel biology.</title>
        <authorList>
            <person name="Wiegand S."/>
            <person name="Jogler M."/>
            <person name="Boedeker C."/>
            <person name="Pinto D."/>
            <person name="Vollmers J."/>
            <person name="Rivas-Marin E."/>
            <person name="Kohn T."/>
            <person name="Peeters S.H."/>
            <person name="Heuer A."/>
            <person name="Rast P."/>
            <person name="Oberbeckmann S."/>
            <person name="Bunk B."/>
            <person name="Jeske O."/>
            <person name="Meyerdierks A."/>
            <person name="Storesund J.E."/>
            <person name="Kallscheuer N."/>
            <person name="Luecker S."/>
            <person name="Lage O.M."/>
            <person name="Pohl T."/>
            <person name="Merkel B.J."/>
            <person name="Hornburger P."/>
            <person name="Mueller R.-W."/>
            <person name="Bruemmer F."/>
            <person name="Labrenz M."/>
            <person name="Spormann A.M."/>
            <person name="Op den Camp H."/>
            <person name="Overmann J."/>
            <person name="Amann R."/>
            <person name="Jetten M.S.M."/>
            <person name="Mascher T."/>
            <person name="Medema M.H."/>
            <person name="Devos D.P."/>
            <person name="Kaster A.-K."/>
            <person name="Ovreas L."/>
            <person name="Rohde M."/>
            <person name="Galperin M.Y."/>
            <person name="Jogler C."/>
        </authorList>
    </citation>
    <scope>NUCLEOTIDE SEQUENCE [LARGE SCALE GENOMIC DNA]</scope>
    <source>
        <strain evidence="9 10">CA12</strain>
    </source>
</reference>
<sequence length="485" mass="55198">MSFTTLSFALFYPATFCLYWALGARRAQNLLLLAASYLFYTWWDWRFCGLLFATSLTDYLIARRLAPERRPRVRRAWLWLSVTTNLSVLGFFKYYGFFADSVRDGFATLGMEASLPTLSVVLPVGISFYTFQSLSYVVDVYRGRLPPAERADEYLVYVAFFPQLVAGPIERGSHLLPQFLRPRRFDPTWAAEGGRLILWGLVQKLVLADNLGRLFVDLVYDAPENHGAFVLAFATVCFAFQIYCDFAGYSNIAIGLARTLGFDLMRNFAYPYFSRSPAEFWRRWHISLSTWFRDYLYIPLGGNRCGRGRQAFNLLFTFLVSGLWHGPAWTFLIWGGLNGLGVLPALFLPQRGGGPQEPPAGRGWLPSLRDVLQMGGTFAFLCLTWVFFRSASLEQAVTVLTGLTRPESGILPLKRLGTSEGYWSLLAAALLAGYLLWEWAARDRPFPLSIGDWPAWVRWPVYTLLGWTIVLMYPPVTGAFIYFQF</sequence>
<feature type="transmembrane region" description="Helical" evidence="8">
    <location>
        <begin position="461"/>
        <end position="483"/>
    </location>
</feature>
<dbReference type="EC" id="2.3.1.-" evidence="9"/>
<evidence type="ECO:0000256" key="4">
    <source>
        <dbReference type="ARBA" id="ARBA00022692"/>
    </source>
</evidence>
<evidence type="ECO:0000256" key="2">
    <source>
        <dbReference type="ARBA" id="ARBA00010323"/>
    </source>
</evidence>
<evidence type="ECO:0000256" key="1">
    <source>
        <dbReference type="ARBA" id="ARBA00004651"/>
    </source>
</evidence>
<evidence type="ECO:0000256" key="7">
    <source>
        <dbReference type="PIRNR" id="PIRNR016636"/>
    </source>
</evidence>
<dbReference type="OrthoDB" id="9805788at2"/>
<feature type="transmembrane region" description="Helical" evidence="8">
    <location>
        <begin position="117"/>
        <end position="138"/>
    </location>
</feature>
<dbReference type="PANTHER" id="PTHR13285">
    <property type="entry name" value="ACYLTRANSFERASE"/>
    <property type="match status" value="1"/>
</dbReference>
<evidence type="ECO:0000256" key="5">
    <source>
        <dbReference type="ARBA" id="ARBA00022989"/>
    </source>
</evidence>
<keyword evidence="5 8" id="KW-1133">Transmembrane helix</keyword>
<keyword evidence="7 9" id="KW-0808">Transferase</keyword>
<keyword evidence="6 7" id="KW-0472">Membrane</keyword>
<dbReference type="PANTHER" id="PTHR13285:SF18">
    <property type="entry name" value="PROTEIN-CYSTEINE N-PALMITOYLTRANSFERASE RASP"/>
    <property type="match status" value="1"/>
</dbReference>
<evidence type="ECO:0000256" key="6">
    <source>
        <dbReference type="ARBA" id="ARBA00023136"/>
    </source>
</evidence>
<dbReference type="Proteomes" id="UP000318741">
    <property type="component" value="Chromosome"/>
</dbReference>
<evidence type="ECO:0000313" key="9">
    <source>
        <dbReference type="EMBL" id="QDT18006.1"/>
    </source>
</evidence>
<dbReference type="PIRSF" id="PIRSF016636">
    <property type="entry name" value="AlgI_DltB"/>
    <property type="match status" value="1"/>
</dbReference>
<protein>
    <submittedName>
        <fullName evidence="9">Peptidoglycan O-acetyltransferase</fullName>
        <ecNumber evidence="9">2.3.1.-</ecNumber>
    </submittedName>
</protein>
<keyword evidence="7 9" id="KW-0012">Acyltransferase</keyword>
<dbReference type="InterPro" id="IPR028362">
    <property type="entry name" value="AlgI"/>
</dbReference>
<dbReference type="KEGG" id="acaf:CA12_41440"/>
<dbReference type="InterPro" id="IPR004299">
    <property type="entry name" value="MBOAT_fam"/>
</dbReference>
<comment type="similarity">
    <text evidence="2 7">Belongs to the membrane-bound acyltransferase family.</text>
</comment>
<comment type="subcellular location">
    <subcellularLocation>
        <location evidence="1">Cell membrane</location>
        <topology evidence="1">Multi-pass membrane protein</topology>
    </subcellularLocation>
</comment>
<feature type="transmembrane region" description="Helical" evidence="8">
    <location>
        <begin position="77"/>
        <end position="97"/>
    </location>
</feature>
<dbReference type="GO" id="GO:0042121">
    <property type="term" value="P:alginic acid biosynthetic process"/>
    <property type="evidence" value="ECO:0007669"/>
    <property type="project" value="InterPro"/>
</dbReference>
<dbReference type="Pfam" id="PF03062">
    <property type="entry name" value="MBOAT"/>
    <property type="match status" value="1"/>
</dbReference>
<feature type="transmembrane region" description="Helical" evidence="8">
    <location>
        <begin position="314"/>
        <end position="337"/>
    </location>
</feature>
<feature type="transmembrane region" description="Helical" evidence="8">
    <location>
        <begin position="422"/>
        <end position="441"/>
    </location>
</feature>
<dbReference type="EMBL" id="CP036265">
    <property type="protein sequence ID" value="QDT18006.1"/>
    <property type="molecule type" value="Genomic_DNA"/>
</dbReference>
<evidence type="ECO:0000313" key="10">
    <source>
        <dbReference type="Proteomes" id="UP000318741"/>
    </source>
</evidence>
<dbReference type="RefSeq" id="WP_145360988.1">
    <property type="nucleotide sequence ID" value="NZ_CP036265.1"/>
</dbReference>
<name>A0A517PF58_9PLAN</name>
<keyword evidence="4 8" id="KW-0812">Transmembrane</keyword>
<dbReference type="AlphaFoldDB" id="A0A517PF58"/>
<dbReference type="PIRSF" id="PIRSF500217">
    <property type="entry name" value="AlgI"/>
    <property type="match status" value="1"/>
</dbReference>
<proteinExistence type="inferred from homology"/>
<dbReference type="GO" id="GO:0005886">
    <property type="term" value="C:plasma membrane"/>
    <property type="evidence" value="ECO:0007669"/>
    <property type="project" value="UniProtKB-SubCell"/>
</dbReference>
<dbReference type="GO" id="GO:0016746">
    <property type="term" value="F:acyltransferase activity"/>
    <property type="evidence" value="ECO:0007669"/>
    <property type="project" value="UniProtKB-KW"/>
</dbReference>
<evidence type="ECO:0000256" key="8">
    <source>
        <dbReference type="SAM" id="Phobius"/>
    </source>
</evidence>
<accession>A0A517PF58</accession>
<organism evidence="9 10">
    <name type="scientific">Alienimonas californiensis</name>
    <dbReference type="NCBI Taxonomy" id="2527989"/>
    <lineage>
        <taxon>Bacteria</taxon>
        <taxon>Pseudomonadati</taxon>
        <taxon>Planctomycetota</taxon>
        <taxon>Planctomycetia</taxon>
        <taxon>Planctomycetales</taxon>
        <taxon>Planctomycetaceae</taxon>
        <taxon>Alienimonas</taxon>
    </lineage>
</organism>
<gene>
    <name evidence="9" type="primary">patA_3</name>
    <name evidence="9" type="ORF">CA12_41440</name>
</gene>
<keyword evidence="3 7" id="KW-1003">Cell membrane</keyword>
<evidence type="ECO:0000256" key="3">
    <source>
        <dbReference type="ARBA" id="ARBA00022475"/>
    </source>
</evidence>
<keyword evidence="10" id="KW-1185">Reference proteome</keyword>
<dbReference type="InterPro" id="IPR051085">
    <property type="entry name" value="MB_O-acyltransferase"/>
</dbReference>